<evidence type="ECO:0000259" key="1">
    <source>
        <dbReference type="Pfam" id="PF02627"/>
    </source>
</evidence>
<dbReference type="PANTHER" id="PTHR33570:SF2">
    <property type="entry name" value="CARBOXYMUCONOLACTONE DECARBOXYLASE-LIKE DOMAIN-CONTAINING PROTEIN"/>
    <property type="match status" value="1"/>
</dbReference>
<accession>A0A381NH19</accession>
<dbReference type="InterPro" id="IPR003779">
    <property type="entry name" value="CMD-like"/>
</dbReference>
<dbReference type="InterPro" id="IPR052512">
    <property type="entry name" value="4CMD/NDH-1_regulator"/>
</dbReference>
<organism evidence="2">
    <name type="scientific">marine metagenome</name>
    <dbReference type="NCBI Taxonomy" id="408172"/>
    <lineage>
        <taxon>unclassified sequences</taxon>
        <taxon>metagenomes</taxon>
        <taxon>ecological metagenomes</taxon>
    </lineage>
</organism>
<dbReference type="Gene3D" id="1.20.1290.10">
    <property type="entry name" value="AhpD-like"/>
    <property type="match status" value="1"/>
</dbReference>
<dbReference type="InterPro" id="IPR029032">
    <property type="entry name" value="AhpD-like"/>
</dbReference>
<protein>
    <recommendedName>
        <fullName evidence="1">Carboxymuconolactone decarboxylase-like domain-containing protein</fullName>
    </recommendedName>
</protein>
<gene>
    <name evidence="2" type="ORF">METZ01_LOCUS6695</name>
</gene>
<dbReference type="Pfam" id="PF02627">
    <property type="entry name" value="CMD"/>
    <property type="match status" value="1"/>
</dbReference>
<reference evidence="2" key="1">
    <citation type="submission" date="2018-05" db="EMBL/GenBank/DDBJ databases">
        <authorList>
            <person name="Lanie J.A."/>
            <person name="Ng W.-L."/>
            <person name="Kazmierczak K.M."/>
            <person name="Andrzejewski T.M."/>
            <person name="Davidsen T.M."/>
            <person name="Wayne K.J."/>
            <person name="Tettelin H."/>
            <person name="Glass J.I."/>
            <person name="Rusch D."/>
            <person name="Podicherti R."/>
            <person name="Tsui H.-C.T."/>
            <person name="Winkler M.E."/>
        </authorList>
    </citation>
    <scope>NUCLEOTIDE SEQUENCE</scope>
</reference>
<name>A0A381NH19_9ZZZZ</name>
<dbReference type="NCBIfam" id="TIGR02425">
    <property type="entry name" value="decarb_PcaC"/>
    <property type="match status" value="1"/>
</dbReference>
<feature type="domain" description="Carboxymuconolactone decarboxylase-like" evidence="1">
    <location>
        <begin position="65"/>
        <end position="148"/>
    </location>
</feature>
<proteinExistence type="predicted"/>
<sequence>VRNVNPTRQAPSGVNGTLAAHVQQKGETPLMSTESHEEGLTARRKVLGDDYVDRALNGLDSFDTEFQQLVTRYCWGTVWTRTTLDDRQRSLINLAMISALNRSHEFKTHVRGALRNGCTVEEIRDTLLQVAIYCGIPAGVEAFRLAREVFDTEGVAPAPIDDTA</sequence>
<dbReference type="InterPro" id="IPR012788">
    <property type="entry name" value="Decarb_PcaC"/>
</dbReference>
<dbReference type="EMBL" id="UINC01000353">
    <property type="protein sequence ID" value="SUZ53841.1"/>
    <property type="molecule type" value="Genomic_DNA"/>
</dbReference>
<feature type="non-terminal residue" evidence="2">
    <location>
        <position position="1"/>
    </location>
</feature>
<dbReference type="AlphaFoldDB" id="A0A381NH19"/>
<dbReference type="SUPFAM" id="SSF69118">
    <property type="entry name" value="AhpD-like"/>
    <property type="match status" value="1"/>
</dbReference>
<dbReference type="PANTHER" id="PTHR33570">
    <property type="entry name" value="4-CARBOXYMUCONOLACTONE DECARBOXYLASE FAMILY PROTEIN"/>
    <property type="match status" value="1"/>
</dbReference>
<dbReference type="GO" id="GO:0051920">
    <property type="term" value="F:peroxiredoxin activity"/>
    <property type="evidence" value="ECO:0007669"/>
    <property type="project" value="InterPro"/>
</dbReference>
<evidence type="ECO:0000313" key="2">
    <source>
        <dbReference type="EMBL" id="SUZ53841.1"/>
    </source>
</evidence>